<feature type="domain" description="Amine oxidase" evidence="1">
    <location>
        <begin position="16"/>
        <end position="413"/>
    </location>
</feature>
<name>A0A4U0Q7Y9_9NEIS</name>
<keyword evidence="3" id="KW-1185">Reference proteome</keyword>
<evidence type="ECO:0000313" key="3">
    <source>
        <dbReference type="Proteomes" id="UP000310016"/>
    </source>
</evidence>
<dbReference type="PANTHER" id="PTHR42923:SF46">
    <property type="entry name" value="AMINE OXIDASE"/>
    <property type="match status" value="1"/>
</dbReference>
<dbReference type="Pfam" id="PF01593">
    <property type="entry name" value="Amino_oxidase"/>
    <property type="match status" value="1"/>
</dbReference>
<dbReference type="RefSeq" id="WP_136771843.1">
    <property type="nucleotide sequence ID" value="NZ_CP156074.1"/>
</dbReference>
<dbReference type="InterPro" id="IPR050464">
    <property type="entry name" value="Zeta_carotene_desat/Oxidored"/>
</dbReference>
<dbReference type="InterPro" id="IPR002937">
    <property type="entry name" value="Amino_oxidase"/>
</dbReference>
<dbReference type="Gene3D" id="3.50.50.60">
    <property type="entry name" value="FAD/NAD(P)-binding domain"/>
    <property type="match status" value="1"/>
</dbReference>
<sequence>MSTPHATRVAIVGGGFTGLSAAYELARQGIAVTVLEAEADLGGLAAAFEVGGEKLDRFYHHWFTNDVEVMKLIDELGLNDRVAINPTNTGVYYANNFFKLSTPLDLLKFTPLSFIDRIRLGLLTLRARGVDNWMALEDKTAAEWLKELGGERVYQVMWEPLLKGKFGPVAEQVSAVWFWNKLKLRGGSRGKGGEERLAYFKGGFVALAEALATRIRELGGRIETGTPVTAIRPEGNVWHLDTPNGGISADHVIATTALPLVADMVRDWAPADYVARLERIHYLANVCLVLELDRPLSETYWLNVNDPSFPFVGVIEHTNFESAETYGGRRIVYLSKYLPHTDALYRMNADEFLDYALPFLQKMFPKLERGWIQRHHVWRARWSQPVVEKHYSTLIPPTAGPLPGFHLASMAQIYPEDRGTNYAVREGRKIGRELAARLG</sequence>
<organism evidence="2 3">
    <name type="scientific">Chitiniphilus eburneus</name>
    <dbReference type="NCBI Taxonomy" id="2571148"/>
    <lineage>
        <taxon>Bacteria</taxon>
        <taxon>Pseudomonadati</taxon>
        <taxon>Pseudomonadota</taxon>
        <taxon>Betaproteobacteria</taxon>
        <taxon>Neisseriales</taxon>
        <taxon>Chitinibacteraceae</taxon>
        <taxon>Chitiniphilus</taxon>
    </lineage>
</organism>
<dbReference type="Proteomes" id="UP000310016">
    <property type="component" value="Unassembled WGS sequence"/>
</dbReference>
<dbReference type="OrthoDB" id="20837at2"/>
<dbReference type="GO" id="GO:0016491">
    <property type="term" value="F:oxidoreductase activity"/>
    <property type="evidence" value="ECO:0007669"/>
    <property type="project" value="InterPro"/>
</dbReference>
<dbReference type="InterPro" id="IPR036188">
    <property type="entry name" value="FAD/NAD-bd_sf"/>
</dbReference>
<dbReference type="PANTHER" id="PTHR42923">
    <property type="entry name" value="PROTOPORPHYRINOGEN OXIDASE"/>
    <property type="match status" value="1"/>
</dbReference>
<evidence type="ECO:0000313" key="2">
    <source>
        <dbReference type="EMBL" id="TJZ77367.1"/>
    </source>
</evidence>
<dbReference type="SUPFAM" id="SSF51905">
    <property type="entry name" value="FAD/NAD(P)-binding domain"/>
    <property type="match status" value="1"/>
</dbReference>
<dbReference type="EMBL" id="SUMF01000002">
    <property type="protein sequence ID" value="TJZ77367.1"/>
    <property type="molecule type" value="Genomic_DNA"/>
</dbReference>
<dbReference type="AlphaFoldDB" id="A0A4U0Q7Y9"/>
<proteinExistence type="predicted"/>
<evidence type="ECO:0000259" key="1">
    <source>
        <dbReference type="Pfam" id="PF01593"/>
    </source>
</evidence>
<dbReference type="PRINTS" id="PR00419">
    <property type="entry name" value="ADXRDTASE"/>
</dbReference>
<dbReference type="NCBIfam" id="NF005560">
    <property type="entry name" value="PRK07233.1"/>
    <property type="match status" value="1"/>
</dbReference>
<accession>A0A4U0Q7Y9</accession>
<reference evidence="2 3" key="1">
    <citation type="submission" date="2019-04" db="EMBL/GenBank/DDBJ databases">
        <title>Chitiniphilus eburnea sp. nov., a novel chitinolytic bacterium isolated from aquaculture sludge.</title>
        <authorList>
            <person name="Sheng M."/>
        </authorList>
    </citation>
    <scope>NUCLEOTIDE SEQUENCE [LARGE SCALE GENOMIC DNA]</scope>
    <source>
        <strain evidence="2 3">HX-2-15</strain>
    </source>
</reference>
<gene>
    <name evidence="2" type="ORF">FAZ21_03230</name>
</gene>
<protein>
    <submittedName>
        <fullName evidence="2">NAD(P)/FAD-dependent oxidoreductase</fullName>
    </submittedName>
</protein>
<comment type="caution">
    <text evidence="2">The sequence shown here is derived from an EMBL/GenBank/DDBJ whole genome shotgun (WGS) entry which is preliminary data.</text>
</comment>